<dbReference type="Pfam" id="PF20651">
    <property type="entry name" value="EXOC6_Sec15_N"/>
    <property type="match status" value="1"/>
</dbReference>
<sequence length="882" mass="102055">METETTDSVFWKLREILLNSDSTLSNLSTTDNERNVSLEDGITRNKIEDDFIINESSLDQCIPLLRAAIEEDVLEKTVEELINSIDDNFESVESQILQDAEVNDDLSASIQRISSIRGLVEGSLKAQVQELEKELAASVNELLIKKQAFIKNKKTSTKIKETTILINKIVRILELTNKCQDLIKDGNFFKALQNLENLERIYLQDFKNYNFKFLKEINASIPILKTKIKDESISLIKQSFNSNLEKTLLNLGTTLYSFYNDTLLPDWTSQKKSMNLGNFKFNSAVEISLRDQKRLMSLDLNQFYKLDELYDSILIFQNLKELSYLCDEFTKEYDFRKSKLVYPLELKSSVSSAFSNNQKDITEIFGKDVDMSMIKNYMLRVLGFLVYDRHLQKSTDSMLSDSSDSATDDFWDNYIAKLSPYLEHYVTVLLKTEEELDEFKGFLGIFVAVLENWAFNIEAIYAIQVLVFKKFCALLRFNFEQEFRVLLNDDDFMPLTVNDKDLFNKILRVCWVKKNELRDSAIIEENGASPSIATLPFSPLYPMTCTLIKKTYSKITAFLDDFFQHDLNYLSKVVVQTIDIIFSKIINERIRAKLDTTSREEIAQILINLDYFVIAAKEFSLILTRENIVQSPDIEIRLKSQKLLSETRAFAESKLIELIDSKVSDLMEFVEFDWNNDILEEEPHIFIKDIAQFLEMMFTSTLVNLPDSVKSLLIFREFDVLTKKFLDMLLLETPEIISPQSVSNFELNMDFLESVIWKIFPNDLSSPDSQGLASPDLSQNSDNPRISNVIENNIRSLRSTFGDLRQHIEFLKAQNLEEYRDSSLRMRKYPRIKPEVAQMLYSKVHVRPQSAEMMEKSSISIDPNFGETSGSNGRIAKFFNRS</sequence>
<comment type="function">
    <text evidence="5">Component of the exocyst complex involved in the docking of exocytic vesicles with fusion sites on the plasma membrane.</text>
</comment>
<proteinExistence type="inferred from homology"/>
<evidence type="ECO:0000313" key="10">
    <source>
        <dbReference type="Proteomes" id="UP000191024"/>
    </source>
</evidence>
<dbReference type="Proteomes" id="UP000191024">
    <property type="component" value="Chromosome D"/>
</dbReference>
<feature type="domain" description="Exocyst complex component EXOC6/Sec15 N-terminal" evidence="8">
    <location>
        <begin position="81"/>
        <end position="255"/>
    </location>
</feature>
<dbReference type="GO" id="GO:0006893">
    <property type="term" value="P:Golgi to plasma membrane transport"/>
    <property type="evidence" value="ECO:0007669"/>
    <property type="project" value="TreeGrafter"/>
</dbReference>
<protein>
    <recommendedName>
        <fullName evidence="5">Exocyst complex component SEC15</fullName>
    </recommendedName>
</protein>
<dbReference type="PIRSF" id="PIRSF025007">
    <property type="entry name" value="Sec15"/>
    <property type="match status" value="1"/>
</dbReference>
<evidence type="ECO:0000256" key="6">
    <source>
        <dbReference type="SAM" id="Coils"/>
    </source>
</evidence>
<evidence type="ECO:0000256" key="4">
    <source>
        <dbReference type="ARBA" id="ARBA00023054"/>
    </source>
</evidence>
<evidence type="ECO:0000256" key="2">
    <source>
        <dbReference type="ARBA" id="ARBA00022448"/>
    </source>
</evidence>
<dbReference type="Pfam" id="PF04091">
    <property type="entry name" value="Sec15_C"/>
    <property type="match status" value="1"/>
</dbReference>
<dbReference type="GO" id="GO:0006886">
    <property type="term" value="P:intracellular protein transport"/>
    <property type="evidence" value="ECO:0007669"/>
    <property type="project" value="InterPro"/>
</dbReference>
<dbReference type="PANTHER" id="PTHR12702">
    <property type="entry name" value="SEC15"/>
    <property type="match status" value="1"/>
</dbReference>
<evidence type="ECO:0000256" key="5">
    <source>
        <dbReference type="PIRNR" id="PIRNR025007"/>
    </source>
</evidence>
<dbReference type="STRING" id="1230905.A0A1G4J9G7"/>
<dbReference type="EMBL" id="LT598463">
    <property type="protein sequence ID" value="SCU86436.1"/>
    <property type="molecule type" value="Genomic_DNA"/>
</dbReference>
<feature type="coiled-coil region" evidence="6">
    <location>
        <begin position="121"/>
        <end position="148"/>
    </location>
</feature>
<dbReference type="AlphaFoldDB" id="A0A1G4J9G7"/>
<dbReference type="InterPro" id="IPR007225">
    <property type="entry name" value="EXOC6/Sec15"/>
</dbReference>
<accession>A0A1G4J9G7</accession>
<evidence type="ECO:0000259" key="7">
    <source>
        <dbReference type="Pfam" id="PF04091"/>
    </source>
</evidence>
<dbReference type="OrthoDB" id="10267033at2759"/>
<name>A0A1G4J9G7_9SACH</name>
<reference evidence="9 10" key="1">
    <citation type="submission" date="2016-03" db="EMBL/GenBank/DDBJ databases">
        <authorList>
            <person name="Devillers H."/>
        </authorList>
    </citation>
    <scope>NUCLEOTIDE SEQUENCE [LARGE SCALE GENOMIC DNA]</scope>
    <source>
        <strain evidence="9">CBS 11717</strain>
    </source>
</reference>
<dbReference type="Gene3D" id="1.20.58.670">
    <property type="entry name" value="Dsl1p vesicle tethering complex, Tip20p subunit, domain D"/>
    <property type="match status" value="1"/>
</dbReference>
<keyword evidence="10" id="KW-1185">Reference proteome</keyword>
<keyword evidence="4 6" id="KW-0175">Coiled coil</keyword>
<dbReference type="InterPro" id="IPR048359">
    <property type="entry name" value="EXOC6_Sec15_N"/>
</dbReference>
<dbReference type="InterPro" id="IPR046361">
    <property type="entry name" value="EXOC6/Sec15_C"/>
</dbReference>
<evidence type="ECO:0000259" key="8">
    <source>
        <dbReference type="Pfam" id="PF20651"/>
    </source>
</evidence>
<feature type="domain" description="Exocyst complex subunit EXOC6/Sec15 C-terminal" evidence="7">
    <location>
        <begin position="460"/>
        <end position="843"/>
    </location>
</feature>
<dbReference type="PANTHER" id="PTHR12702:SF0">
    <property type="entry name" value="EXOCYST COMPLEX COMPONENT 6"/>
    <property type="match status" value="1"/>
</dbReference>
<dbReference type="Gene3D" id="1.10.357.30">
    <property type="entry name" value="Exocyst complex subunit Sec15 C-terminal domain, N-terminal subdomain"/>
    <property type="match status" value="1"/>
</dbReference>
<comment type="similarity">
    <text evidence="1 5">Belongs to the SEC15 family.</text>
</comment>
<dbReference type="GO" id="GO:0000145">
    <property type="term" value="C:exocyst"/>
    <property type="evidence" value="ECO:0007669"/>
    <property type="project" value="UniProtKB-UniRule"/>
</dbReference>
<dbReference type="InterPro" id="IPR042045">
    <property type="entry name" value="EXOC6/Sec15_C_dom1"/>
</dbReference>
<dbReference type="InterPro" id="IPR042044">
    <property type="entry name" value="EXOC6PINT-1/Sec15/Tip20_C_dom2"/>
</dbReference>
<organism evidence="9 10">
    <name type="scientific">Lachancea mirantina</name>
    <dbReference type="NCBI Taxonomy" id="1230905"/>
    <lineage>
        <taxon>Eukaryota</taxon>
        <taxon>Fungi</taxon>
        <taxon>Dikarya</taxon>
        <taxon>Ascomycota</taxon>
        <taxon>Saccharomycotina</taxon>
        <taxon>Saccharomycetes</taxon>
        <taxon>Saccharomycetales</taxon>
        <taxon>Saccharomycetaceae</taxon>
        <taxon>Lachancea</taxon>
    </lineage>
</organism>
<dbReference type="GO" id="GO:0090522">
    <property type="term" value="P:vesicle tethering involved in exocytosis"/>
    <property type="evidence" value="ECO:0007669"/>
    <property type="project" value="UniProtKB-UniRule"/>
</dbReference>
<gene>
    <name evidence="9" type="ORF">LAMI_0D02058G</name>
</gene>
<evidence type="ECO:0000313" key="9">
    <source>
        <dbReference type="EMBL" id="SCU86436.1"/>
    </source>
</evidence>
<keyword evidence="2 5" id="KW-0813">Transport</keyword>
<keyword evidence="3 5" id="KW-0268">Exocytosis</keyword>
<dbReference type="GO" id="GO:0016020">
    <property type="term" value="C:membrane"/>
    <property type="evidence" value="ECO:0007669"/>
    <property type="project" value="TreeGrafter"/>
</dbReference>
<evidence type="ECO:0000256" key="3">
    <source>
        <dbReference type="ARBA" id="ARBA00022483"/>
    </source>
</evidence>
<evidence type="ECO:0000256" key="1">
    <source>
        <dbReference type="ARBA" id="ARBA00007944"/>
    </source>
</evidence>